<feature type="non-terminal residue" evidence="1">
    <location>
        <position position="1"/>
    </location>
</feature>
<dbReference type="EMBL" id="CM045868">
    <property type="protein sequence ID" value="KAI7956873.1"/>
    <property type="molecule type" value="Genomic_DNA"/>
</dbReference>
<reference evidence="1 2" key="3">
    <citation type="journal article" date="2022" name="Microbiol. Spectr.">
        <title>Folding features and dynamics of 3D genome architecture in plant fungal pathogens.</title>
        <authorList>
            <person name="Xia C."/>
        </authorList>
    </citation>
    <scope>NUCLEOTIDE SEQUENCE [LARGE SCALE GENOMIC DNA]</scope>
    <source>
        <strain evidence="1 2">93-210</strain>
    </source>
</reference>
<accession>A0ACC0EPQ5</accession>
<evidence type="ECO:0000313" key="1">
    <source>
        <dbReference type="EMBL" id="KAI7956873.1"/>
    </source>
</evidence>
<proteinExistence type="predicted"/>
<organism evidence="1 2">
    <name type="scientific">Puccinia striiformis f. sp. tritici</name>
    <dbReference type="NCBI Taxonomy" id="168172"/>
    <lineage>
        <taxon>Eukaryota</taxon>
        <taxon>Fungi</taxon>
        <taxon>Dikarya</taxon>
        <taxon>Basidiomycota</taxon>
        <taxon>Pucciniomycotina</taxon>
        <taxon>Pucciniomycetes</taxon>
        <taxon>Pucciniales</taxon>
        <taxon>Pucciniaceae</taxon>
        <taxon>Puccinia</taxon>
    </lineage>
</organism>
<comment type="caution">
    <text evidence="1">The sequence shown here is derived from an EMBL/GenBank/DDBJ whole genome shotgun (WGS) entry which is preliminary data.</text>
</comment>
<keyword evidence="2" id="KW-1185">Reference proteome</keyword>
<name>A0ACC0EPQ5_9BASI</name>
<evidence type="ECO:0000313" key="2">
    <source>
        <dbReference type="Proteomes" id="UP001060170"/>
    </source>
</evidence>
<dbReference type="Proteomes" id="UP001060170">
    <property type="component" value="Chromosome 4"/>
</dbReference>
<reference evidence="2" key="1">
    <citation type="journal article" date="2018" name="BMC Genomics">
        <title>Genomic insights into host adaptation between the wheat stripe rust pathogen (Puccinia striiformis f. sp. tritici) and the barley stripe rust pathogen (Puccinia striiformis f. sp. hordei).</title>
        <authorList>
            <person name="Xia C."/>
            <person name="Wang M."/>
            <person name="Yin C."/>
            <person name="Cornejo O.E."/>
            <person name="Hulbert S.H."/>
            <person name="Chen X."/>
        </authorList>
    </citation>
    <scope>NUCLEOTIDE SEQUENCE [LARGE SCALE GENOMIC DNA]</scope>
    <source>
        <strain evidence="2">93-210</strain>
    </source>
</reference>
<protein>
    <submittedName>
        <fullName evidence="1">Uncharacterized protein</fullName>
    </submittedName>
</protein>
<reference evidence="2" key="2">
    <citation type="journal article" date="2018" name="Mol. Plant Microbe Interact.">
        <title>Genome sequence resources for the wheat stripe rust pathogen (Puccinia striiformis f. sp. tritici) and the barley stripe rust pathogen (Puccinia striiformis f. sp. hordei).</title>
        <authorList>
            <person name="Xia C."/>
            <person name="Wang M."/>
            <person name="Yin C."/>
            <person name="Cornejo O.E."/>
            <person name="Hulbert S.H."/>
            <person name="Chen X."/>
        </authorList>
    </citation>
    <scope>NUCLEOTIDE SEQUENCE [LARGE SCALE GENOMIC DNA]</scope>
    <source>
        <strain evidence="2">93-210</strain>
    </source>
</reference>
<gene>
    <name evidence="1" type="ORF">MJO28_003968</name>
</gene>
<sequence>PSQLDQCTPSLSAWPSLSPVSMCLSDYSLVLTTTKLTTIYKRWKVPESLTLGSCKGPPRLIGPLLYSTIEPVPENSDFTNRAPLAGLGVVTGCGHHGKMNIWGRMRSSFQLKTRAPPVCWTPT</sequence>